<evidence type="ECO:0000256" key="3">
    <source>
        <dbReference type="ARBA" id="ARBA00023002"/>
    </source>
</evidence>
<dbReference type="PRINTS" id="PR00081">
    <property type="entry name" value="GDHRDH"/>
</dbReference>
<dbReference type="InterPro" id="IPR057571">
    <property type="entry name" value="SDR_PhqE-like"/>
</dbReference>
<evidence type="ECO:0000313" key="5">
    <source>
        <dbReference type="EMBL" id="KAK5108457.1"/>
    </source>
</evidence>
<organism evidence="5 6">
    <name type="scientific">Meristemomyces frigidus</name>
    <dbReference type="NCBI Taxonomy" id="1508187"/>
    <lineage>
        <taxon>Eukaryota</taxon>
        <taxon>Fungi</taxon>
        <taxon>Dikarya</taxon>
        <taxon>Ascomycota</taxon>
        <taxon>Pezizomycotina</taxon>
        <taxon>Dothideomycetes</taxon>
        <taxon>Dothideomycetidae</taxon>
        <taxon>Mycosphaerellales</taxon>
        <taxon>Teratosphaeriaceae</taxon>
        <taxon>Meristemomyces</taxon>
    </lineage>
</organism>
<dbReference type="SUPFAM" id="SSF51735">
    <property type="entry name" value="NAD(P)-binding Rossmann-fold domains"/>
    <property type="match status" value="1"/>
</dbReference>
<keyword evidence="2" id="KW-0521">NADP</keyword>
<dbReference type="EMBL" id="JAVRRL010000085">
    <property type="protein sequence ID" value="KAK5108457.1"/>
    <property type="molecule type" value="Genomic_DNA"/>
</dbReference>
<evidence type="ECO:0000313" key="6">
    <source>
        <dbReference type="Proteomes" id="UP001310890"/>
    </source>
</evidence>
<dbReference type="PANTHER" id="PTHR43477">
    <property type="entry name" value="DIHYDROANTICAPSIN 7-DEHYDROGENASE"/>
    <property type="match status" value="1"/>
</dbReference>
<dbReference type="InterPro" id="IPR036291">
    <property type="entry name" value="NAD(P)-bd_dom_sf"/>
</dbReference>
<comment type="similarity">
    <text evidence="1">Belongs to the short-chain dehydrogenases/reductases (SDR) family.</text>
</comment>
<protein>
    <submittedName>
        <fullName evidence="5">Uncharacterized protein</fullName>
    </submittedName>
</protein>
<sequence>MPDATKYTNKLHGARVLVIGGSSGTLTPSKNPQPHKNRRVTNHKNKGIGFGVAEALLEHGSHVFISSSNPDRVTSTIEKLLKDYPSAKERVQGFPCQLGEQASLDGNVKKLFENVTKEGKLDHVVFTAGDSLAMMNVADAEMEKILQAGMVRFFAPLMVAKHAPAYMNPGPKSSLVLTTGSVSERPRPDWTIVNSFATGLQGMTRGLALDLKPLRVNLISPGVVDTELWGGMSEEQKKKLFEESAAKLPTGRVPSPSDVAEVYLACLKDQNMTGSMISTNGGALLV</sequence>
<comment type="caution">
    <text evidence="5">The sequence shown here is derived from an EMBL/GenBank/DDBJ whole genome shotgun (WGS) entry which is preliminary data.</text>
</comment>
<dbReference type="PANTHER" id="PTHR43477:SF1">
    <property type="entry name" value="DIHYDROANTICAPSIN 7-DEHYDROGENASE"/>
    <property type="match status" value="1"/>
</dbReference>
<dbReference type="AlphaFoldDB" id="A0AAN7TA34"/>
<evidence type="ECO:0000256" key="1">
    <source>
        <dbReference type="ARBA" id="ARBA00006484"/>
    </source>
</evidence>
<evidence type="ECO:0000256" key="2">
    <source>
        <dbReference type="ARBA" id="ARBA00022857"/>
    </source>
</evidence>
<dbReference type="GO" id="GO:0016491">
    <property type="term" value="F:oxidoreductase activity"/>
    <property type="evidence" value="ECO:0007669"/>
    <property type="project" value="UniProtKB-KW"/>
</dbReference>
<reference evidence="5" key="1">
    <citation type="submission" date="2023-08" db="EMBL/GenBank/DDBJ databases">
        <title>Black Yeasts Isolated from many extreme environments.</title>
        <authorList>
            <person name="Coleine C."/>
            <person name="Stajich J.E."/>
            <person name="Selbmann L."/>
        </authorList>
    </citation>
    <scope>NUCLEOTIDE SEQUENCE</scope>
    <source>
        <strain evidence="5">CCFEE 5401</strain>
    </source>
</reference>
<dbReference type="InterPro" id="IPR051122">
    <property type="entry name" value="SDR_DHRS6-like"/>
</dbReference>
<name>A0AAN7TA34_9PEZI</name>
<feature type="compositionally biased region" description="Basic residues" evidence="4">
    <location>
        <begin position="33"/>
        <end position="43"/>
    </location>
</feature>
<feature type="region of interest" description="Disordered" evidence="4">
    <location>
        <begin position="20"/>
        <end position="43"/>
    </location>
</feature>
<dbReference type="Pfam" id="PF23441">
    <property type="entry name" value="SDR"/>
    <property type="match status" value="1"/>
</dbReference>
<proteinExistence type="inferred from homology"/>
<gene>
    <name evidence="5" type="ORF">LTR62_008275</name>
</gene>
<keyword evidence="3" id="KW-0560">Oxidoreductase</keyword>
<accession>A0AAN7TA34</accession>
<dbReference type="Proteomes" id="UP001310890">
    <property type="component" value="Unassembled WGS sequence"/>
</dbReference>
<dbReference type="InterPro" id="IPR002347">
    <property type="entry name" value="SDR_fam"/>
</dbReference>
<dbReference type="Gene3D" id="3.40.50.720">
    <property type="entry name" value="NAD(P)-binding Rossmann-like Domain"/>
    <property type="match status" value="1"/>
</dbReference>
<dbReference type="CDD" id="cd05233">
    <property type="entry name" value="SDR_c"/>
    <property type="match status" value="1"/>
</dbReference>
<evidence type="ECO:0000256" key="4">
    <source>
        <dbReference type="SAM" id="MobiDB-lite"/>
    </source>
</evidence>